<dbReference type="Pfam" id="PF01588">
    <property type="entry name" value="tRNA_bind"/>
    <property type="match status" value="1"/>
</dbReference>
<dbReference type="InterPro" id="IPR012340">
    <property type="entry name" value="NA-bd_OB-fold"/>
</dbReference>
<dbReference type="NCBIfam" id="NF007495">
    <property type="entry name" value="PRK10089.1-4"/>
    <property type="match status" value="1"/>
</dbReference>
<dbReference type="PROSITE" id="PS50886">
    <property type="entry name" value="TRBD"/>
    <property type="match status" value="1"/>
</dbReference>
<dbReference type="InterPro" id="IPR051270">
    <property type="entry name" value="Tyrosine-tRNA_ligase_regulator"/>
</dbReference>
<keyword evidence="2" id="KW-0694">RNA-binding</keyword>
<dbReference type="SUPFAM" id="SSF50249">
    <property type="entry name" value="Nucleic acid-binding proteins"/>
    <property type="match status" value="1"/>
</dbReference>
<accession>A0A7C1K3R4</accession>
<dbReference type="Gene3D" id="2.40.50.140">
    <property type="entry name" value="Nucleic acid-binding proteins"/>
    <property type="match status" value="1"/>
</dbReference>
<proteinExistence type="predicted"/>
<keyword evidence="1" id="KW-0820">tRNA-binding</keyword>
<name>A0A7C1K3R4_THERO</name>
<reference evidence="3" key="1">
    <citation type="journal article" date="2020" name="mSystems">
        <title>Genome- and Community-Level Interaction Insights into Carbon Utilization and Element Cycling Functions of Hydrothermarchaeota in Hydrothermal Sediment.</title>
        <authorList>
            <person name="Zhou Z."/>
            <person name="Liu Y."/>
            <person name="Xu W."/>
            <person name="Pan J."/>
            <person name="Luo Z.H."/>
            <person name="Li M."/>
        </authorList>
    </citation>
    <scope>NUCLEOTIDE SEQUENCE [LARGE SCALE GENOMIC DNA]</scope>
    <source>
        <strain evidence="3">SpSt-222</strain>
    </source>
</reference>
<gene>
    <name evidence="3" type="ORF">ENP47_05195</name>
</gene>
<dbReference type="InterPro" id="IPR008231">
    <property type="entry name" value="CsaA"/>
</dbReference>
<protein>
    <submittedName>
        <fullName evidence="3">tRNA-binding protein</fullName>
    </submittedName>
</protein>
<comment type="caution">
    <text evidence="3">The sequence shown here is derived from an EMBL/GenBank/DDBJ whole genome shotgun (WGS) entry which is preliminary data.</text>
</comment>
<dbReference type="CDD" id="cd02798">
    <property type="entry name" value="tRNA_bind_CsaA"/>
    <property type="match status" value="1"/>
</dbReference>
<dbReference type="FunFam" id="2.40.50.140:FF:000165">
    <property type="entry name" value="Chaperone CsaA"/>
    <property type="match status" value="1"/>
</dbReference>
<dbReference type="NCBIfam" id="NF007494">
    <property type="entry name" value="PRK10089.1-3"/>
    <property type="match status" value="1"/>
</dbReference>
<dbReference type="PANTHER" id="PTHR11586:SF37">
    <property type="entry name" value="TRNA-BINDING DOMAIN-CONTAINING PROTEIN"/>
    <property type="match status" value="1"/>
</dbReference>
<evidence type="ECO:0000313" key="3">
    <source>
        <dbReference type="EMBL" id="HEF64976.1"/>
    </source>
</evidence>
<dbReference type="InterPro" id="IPR002547">
    <property type="entry name" value="tRNA-bd_dom"/>
</dbReference>
<dbReference type="NCBIfam" id="TIGR02222">
    <property type="entry name" value="chap_CsaA"/>
    <property type="match status" value="1"/>
</dbReference>
<dbReference type="EMBL" id="DSJL01000010">
    <property type="protein sequence ID" value="HEF64976.1"/>
    <property type="molecule type" value="Genomic_DNA"/>
</dbReference>
<sequence>MEARPQIDITIFQQVDMRVGRIIGVEPFPEARKPSYKLTIDFGPLGIKRSSAAIRPWYEPEDLLGRLVVAVVNLPVRRVAGFPSEVLVLGAIQPDGRVILLQPDEPAELGSPIA</sequence>
<dbReference type="AlphaFoldDB" id="A0A7C1K3R4"/>
<dbReference type="GO" id="GO:0000049">
    <property type="term" value="F:tRNA binding"/>
    <property type="evidence" value="ECO:0007669"/>
    <property type="project" value="UniProtKB-UniRule"/>
</dbReference>
<evidence type="ECO:0000256" key="2">
    <source>
        <dbReference type="ARBA" id="ARBA00022884"/>
    </source>
</evidence>
<dbReference type="PANTHER" id="PTHR11586">
    <property type="entry name" value="TRNA-AMINOACYLATION COFACTOR ARC1 FAMILY MEMBER"/>
    <property type="match status" value="1"/>
</dbReference>
<organism evidence="3">
    <name type="scientific">Thermomicrobium roseum</name>
    <dbReference type="NCBI Taxonomy" id="500"/>
    <lineage>
        <taxon>Bacteria</taxon>
        <taxon>Pseudomonadati</taxon>
        <taxon>Thermomicrobiota</taxon>
        <taxon>Thermomicrobia</taxon>
        <taxon>Thermomicrobiales</taxon>
        <taxon>Thermomicrobiaceae</taxon>
        <taxon>Thermomicrobium</taxon>
    </lineage>
</organism>
<evidence type="ECO:0000256" key="1">
    <source>
        <dbReference type="ARBA" id="ARBA00022555"/>
    </source>
</evidence>